<dbReference type="Gene3D" id="1.10.1740.10">
    <property type="match status" value="1"/>
</dbReference>
<dbReference type="GO" id="GO:0016987">
    <property type="term" value="F:sigma factor activity"/>
    <property type="evidence" value="ECO:0007669"/>
    <property type="project" value="UniProtKB-KW"/>
</dbReference>
<dbReference type="SUPFAM" id="SSF88659">
    <property type="entry name" value="Sigma3 and sigma4 domains of RNA polymerase sigma factors"/>
    <property type="match status" value="1"/>
</dbReference>
<accession>A0A250I637</accession>
<comment type="similarity">
    <text evidence="1">Belongs to the sigma-70 factor family. ECF subfamily.</text>
</comment>
<dbReference type="NCBIfam" id="TIGR02937">
    <property type="entry name" value="sigma70-ECF"/>
    <property type="match status" value="1"/>
</dbReference>
<protein>
    <submittedName>
        <fullName evidence="6">Lipoprotein</fullName>
    </submittedName>
</protein>
<evidence type="ECO:0000256" key="4">
    <source>
        <dbReference type="ARBA" id="ARBA00023163"/>
    </source>
</evidence>
<feature type="domain" description="RNA polymerase sigma-70 region 2" evidence="5">
    <location>
        <begin position="26"/>
        <end position="92"/>
    </location>
</feature>
<evidence type="ECO:0000256" key="3">
    <source>
        <dbReference type="ARBA" id="ARBA00023082"/>
    </source>
</evidence>
<keyword evidence="4" id="KW-0804">Transcription</keyword>
<dbReference type="PANTHER" id="PTHR43133:SF51">
    <property type="entry name" value="RNA POLYMERASE SIGMA FACTOR"/>
    <property type="match status" value="1"/>
</dbReference>
<proteinExistence type="inferred from homology"/>
<dbReference type="Gene3D" id="1.10.10.10">
    <property type="entry name" value="Winged helix-like DNA-binding domain superfamily/Winged helix DNA-binding domain"/>
    <property type="match status" value="1"/>
</dbReference>
<dbReference type="SUPFAM" id="SSF88946">
    <property type="entry name" value="Sigma2 domain of RNA polymerase sigma factors"/>
    <property type="match status" value="1"/>
</dbReference>
<dbReference type="PANTHER" id="PTHR43133">
    <property type="entry name" value="RNA POLYMERASE ECF-TYPE SIGMA FACTO"/>
    <property type="match status" value="1"/>
</dbReference>
<keyword evidence="2" id="KW-0805">Transcription regulation</keyword>
<keyword evidence="6" id="KW-0449">Lipoprotein</keyword>
<dbReference type="AlphaFoldDB" id="A0A250I637"/>
<gene>
    <name evidence="6" type="ORF">MEBOL_000653</name>
</gene>
<evidence type="ECO:0000313" key="6">
    <source>
        <dbReference type="EMBL" id="ATB27215.1"/>
    </source>
</evidence>
<evidence type="ECO:0000256" key="2">
    <source>
        <dbReference type="ARBA" id="ARBA00023015"/>
    </source>
</evidence>
<name>A0A250I637_9BACT</name>
<keyword evidence="7" id="KW-1185">Reference proteome</keyword>
<sequence>MNDPHLRSGLGITRAKKDRSEFLRELYAAYGGGVYARCLYLLKDATNAEDAMQEVFARALTHVDEFRASSSPLTWLVKITTHHCLNLLRAERAPWRRWFEQDTLARPEGDRGDQKMEARELVRSLLSRVDLETQAAAVHYWMDEMTLEEVAALLGRSVPTVRKRLERFAALANKELEIP</sequence>
<reference evidence="6 7" key="1">
    <citation type="submission" date="2017-06" db="EMBL/GenBank/DDBJ databases">
        <authorList>
            <person name="Kim H.J."/>
            <person name="Triplett B.A."/>
        </authorList>
    </citation>
    <scope>NUCLEOTIDE SEQUENCE [LARGE SCALE GENOMIC DNA]</scope>
    <source>
        <strain evidence="6 7">DSM 14713</strain>
    </source>
</reference>
<dbReference type="OrthoDB" id="9784272at2"/>
<dbReference type="InterPro" id="IPR013325">
    <property type="entry name" value="RNA_pol_sigma_r2"/>
</dbReference>
<evidence type="ECO:0000259" key="5">
    <source>
        <dbReference type="Pfam" id="PF04542"/>
    </source>
</evidence>
<dbReference type="InterPro" id="IPR039425">
    <property type="entry name" value="RNA_pol_sigma-70-like"/>
</dbReference>
<evidence type="ECO:0000313" key="7">
    <source>
        <dbReference type="Proteomes" id="UP000217289"/>
    </source>
</evidence>
<evidence type="ECO:0000256" key="1">
    <source>
        <dbReference type="ARBA" id="ARBA00010641"/>
    </source>
</evidence>
<organism evidence="6 7">
    <name type="scientific">Melittangium boletus DSM 14713</name>
    <dbReference type="NCBI Taxonomy" id="1294270"/>
    <lineage>
        <taxon>Bacteria</taxon>
        <taxon>Pseudomonadati</taxon>
        <taxon>Myxococcota</taxon>
        <taxon>Myxococcia</taxon>
        <taxon>Myxococcales</taxon>
        <taxon>Cystobacterineae</taxon>
        <taxon>Archangiaceae</taxon>
        <taxon>Melittangium</taxon>
    </lineage>
</organism>
<dbReference type="EMBL" id="CP022163">
    <property type="protein sequence ID" value="ATB27215.1"/>
    <property type="molecule type" value="Genomic_DNA"/>
</dbReference>
<dbReference type="InterPro" id="IPR007627">
    <property type="entry name" value="RNA_pol_sigma70_r2"/>
</dbReference>
<keyword evidence="3" id="KW-0731">Sigma factor</keyword>
<dbReference type="InterPro" id="IPR036388">
    <property type="entry name" value="WH-like_DNA-bd_sf"/>
</dbReference>
<dbReference type="Proteomes" id="UP000217289">
    <property type="component" value="Chromosome"/>
</dbReference>
<dbReference type="RefSeq" id="WP_095976047.1">
    <property type="nucleotide sequence ID" value="NZ_CP022163.1"/>
</dbReference>
<dbReference type="Pfam" id="PF04542">
    <property type="entry name" value="Sigma70_r2"/>
    <property type="match status" value="1"/>
</dbReference>
<dbReference type="KEGG" id="mbd:MEBOL_000653"/>
<dbReference type="InterPro" id="IPR013324">
    <property type="entry name" value="RNA_pol_sigma_r3/r4-like"/>
</dbReference>
<dbReference type="InterPro" id="IPR014284">
    <property type="entry name" value="RNA_pol_sigma-70_dom"/>
</dbReference>
<dbReference type="GO" id="GO:0006352">
    <property type="term" value="P:DNA-templated transcription initiation"/>
    <property type="evidence" value="ECO:0007669"/>
    <property type="project" value="InterPro"/>
</dbReference>